<feature type="transmembrane region" description="Helical" evidence="1">
    <location>
        <begin position="37"/>
        <end position="64"/>
    </location>
</feature>
<dbReference type="AlphaFoldDB" id="A0A381Q984"/>
<keyword evidence="1" id="KW-0812">Transmembrane</keyword>
<keyword evidence="1" id="KW-1133">Transmembrane helix</keyword>
<accession>A0A381Q984</accession>
<evidence type="ECO:0000313" key="2">
    <source>
        <dbReference type="EMBL" id="SUZ75891.1"/>
    </source>
</evidence>
<organism evidence="2">
    <name type="scientific">marine metagenome</name>
    <dbReference type="NCBI Taxonomy" id="408172"/>
    <lineage>
        <taxon>unclassified sequences</taxon>
        <taxon>metagenomes</taxon>
        <taxon>ecological metagenomes</taxon>
    </lineage>
</organism>
<dbReference type="EMBL" id="UINC01001261">
    <property type="protein sequence ID" value="SUZ75891.1"/>
    <property type="molecule type" value="Genomic_DNA"/>
</dbReference>
<proteinExistence type="predicted"/>
<gene>
    <name evidence="2" type="ORF">METZ01_LOCUS28745</name>
</gene>
<sequence length="164" mass="18072">MAAAIITDLPVTPDVIESVDGSRLTMRNSRRAVGNRVLGVTTLFGVTALMMLLLHTFIGSMILARHVELDRLDKLKDQEQESVRELEIELQTRTAPTEIELLANGDMGMVPAKSTTQISVLAEHLDSVHQLEPILFKPRMGREWSSVDRLLTEALAIAASNSGR</sequence>
<protein>
    <submittedName>
        <fullName evidence="2">Uncharacterized protein</fullName>
    </submittedName>
</protein>
<keyword evidence="1" id="KW-0472">Membrane</keyword>
<name>A0A381Q984_9ZZZZ</name>
<evidence type="ECO:0000256" key="1">
    <source>
        <dbReference type="SAM" id="Phobius"/>
    </source>
</evidence>
<reference evidence="2" key="1">
    <citation type="submission" date="2018-05" db="EMBL/GenBank/DDBJ databases">
        <authorList>
            <person name="Lanie J.A."/>
            <person name="Ng W.-L."/>
            <person name="Kazmierczak K.M."/>
            <person name="Andrzejewski T.M."/>
            <person name="Davidsen T.M."/>
            <person name="Wayne K.J."/>
            <person name="Tettelin H."/>
            <person name="Glass J.I."/>
            <person name="Rusch D."/>
            <person name="Podicherti R."/>
            <person name="Tsui H.-C.T."/>
            <person name="Winkler M.E."/>
        </authorList>
    </citation>
    <scope>NUCLEOTIDE SEQUENCE</scope>
</reference>